<evidence type="ECO:0000256" key="1">
    <source>
        <dbReference type="ARBA" id="ARBA00022722"/>
    </source>
</evidence>
<organism evidence="5 6">
    <name type="scientific">Paenibacillus elgii</name>
    <dbReference type="NCBI Taxonomy" id="189691"/>
    <lineage>
        <taxon>Bacteria</taxon>
        <taxon>Bacillati</taxon>
        <taxon>Bacillota</taxon>
        <taxon>Bacilli</taxon>
        <taxon>Bacillales</taxon>
        <taxon>Paenibacillaceae</taxon>
        <taxon>Paenibacillus</taxon>
    </lineage>
</organism>
<dbReference type="SUPFAM" id="SSF53098">
    <property type="entry name" value="Ribonuclease H-like"/>
    <property type="match status" value="1"/>
</dbReference>
<dbReference type="Gene3D" id="3.30.420.10">
    <property type="entry name" value="Ribonuclease H-like superfamily/Ribonuclease H"/>
    <property type="match status" value="1"/>
</dbReference>
<dbReference type="InterPro" id="IPR013520">
    <property type="entry name" value="Ribonucl_H"/>
</dbReference>
<feature type="domain" description="Exonuclease" evidence="4">
    <location>
        <begin position="125"/>
        <end position="295"/>
    </location>
</feature>
<dbReference type="InterPro" id="IPR012337">
    <property type="entry name" value="RNaseH-like_sf"/>
</dbReference>
<evidence type="ECO:0000259" key="4">
    <source>
        <dbReference type="SMART" id="SM00479"/>
    </source>
</evidence>
<dbReference type="CDD" id="cd06127">
    <property type="entry name" value="DEDDh"/>
    <property type="match status" value="1"/>
</dbReference>
<evidence type="ECO:0000256" key="3">
    <source>
        <dbReference type="ARBA" id="ARBA00022839"/>
    </source>
</evidence>
<keyword evidence="6" id="KW-1185">Reference proteome</keyword>
<gene>
    <name evidence="5" type="ORF">AV654_19735</name>
</gene>
<evidence type="ECO:0000313" key="5">
    <source>
        <dbReference type="EMBL" id="KZE78209.1"/>
    </source>
</evidence>
<keyword evidence="2" id="KW-0378">Hydrolase</keyword>
<dbReference type="RefSeq" id="WP_063183169.1">
    <property type="nucleotide sequence ID" value="NZ_LQRA01000057.1"/>
</dbReference>
<protein>
    <recommendedName>
        <fullName evidence="4">Exonuclease domain-containing protein</fullName>
    </recommendedName>
</protein>
<keyword evidence="1" id="KW-0540">Nuclease</keyword>
<dbReference type="Proteomes" id="UP000076563">
    <property type="component" value="Unassembled WGS sequence"/>
</dbReference>
<dbReference type="SMART" id="SM00479">
    <property type="entry name" value="EXOIII"/>
    <property type="match status" value="1"/>
</dbReference>
<dbReference type="OrthoDB" id="9803913at2"/>
<dbReference type="EMBL" id="LQRA01000057">
    <property type="protein sequence ID" value="KZE78209.1"/>
    <property type="molecule type" value="Genomic_DNA"/>
</dbReference>
<dbReference type="Pfam" id="PF00929">
    <property type="entry name" value="RNase_T"/>
    <property type="match status" value="1"/>
</dbReference>
<reference evidence="6" key="1">
    <citation type="submission" date="2016-01" db="EMBL/GenBank/DDBJ databases">
        <title>Draft genome of Chromobacterium sp. F49.</title>
        <authorList>
            <person name="Hong K.W."/>
        </authorList>
    </citation>
    <scope>NUCLEOTIDE SEQUENCE [LARGE SCALE GENOMIC DNA]</scope>
    <source>
        <strain evidence="6">M63</strain>
    </source>
</reference>
<keyword evidence="3" id="KW-0269">Exonuclease</keyword>
<dbReference type="AlphaFoldDB" id="A0A161S1Y4"/>
<comment type="caution">
    <text evidence="5">The sequence shown here is derived from an EMBL/GenBank/DDBJ whole genome shotgun (WGS) entry which is preliminary data.</text>
</comment>
<dbReference type="GO" id="GO:0003676">
    <property type="term" value="F:nucleic acid binding"/>
    <property type="evidence" value="ECO:0007669"/>
    <property type="project" value="InterPro"/>
</dbReference>
<dbReference type="InterPro" id="IPR036397">
    <property type="entry name" value="RNaseH_sf"/>
</dbReference>
<name>A0A161S1Y4_9BACL</name>
<evidence type="ECO:0000313" key="6">
    <source>
        <dbReference type="Proteomes" id="UP000076563"/>
    </source>
</evidence>
<evidence type="ECO:0000256" key="2">
    <source>
        <dbReference type="ARBA" id="ARBA00022801"/>
    </source>
</evidence>
<dbReference type="GO" id="GO:0008408">
    <property type="term" value="F:3'-5' exonuclease activity"/>
    <property type="evidence" value="ECO:0007669"/>
    <property type="project" value="TreeGrafter"/>
</dbReference>
<proteinExistence type="predicted"/>
<dbReference type="PANTHER" id="PTHR30231:SF4">
    <property type="entry name" value="PROTEIN NEN2"/>
    <property type="match status" value="1"/>
</dbReference>
<dbReference type="PANTHER" id="PTHR30231">
    <property type="entry name" value="DNA POLYMERASE III SUBUNIT EPSILON"/>
    <property type="match status" value="1"/>
</dbReference>
<accession>A0A161S1Y4</accession>
<sequence>MERIRGGWVNVPENLKCKTDLKEMGLKPTGDAKAEVWNSHIWVKLYDISETVPRQPATEKQLAATEKARAAQLAARTCSRCESIVKRNKTLFQGLCDFCREKQYIQEAQESALEFMQSWVEDKSKYLILDTETTGGDDGSEIVDIAIIDLDENILFDSLVKPCEPIPEEATAIHGITNEMVENAPTWPEVWSQVQELLYAGRTVLIYNADFDNRMIRGSCKRHGLDDSPFGSFCVMQTYAEYVGNYSSYHRDFTWISLREAACDHGIQLTGSHRAKADCITTARLIKDVAKTKEVI</sequence>